<evidence type="ECO:0000256" key="8">
    <source>
        <dbReference type="ARBA" id="ARBA00023065"/>
    </source>
</evidence>
<name>A0A3Q9QWX6_9BACI</name>
<evidence type="ECO:0000256" key="2">
    <source>
        <dbReference type="ARBA" id="ARBA00022448"/>
    </source>
</evidence>
<keyword evidence="2" id="KW-0813">Transport</keyword>
<keyword evidence="12" id="KW-1185">Reference proteome</keyword>
<protein>
    <submittedName>
        <fullName evidence="11">Ktr system potassium transporter B</fullName>
    </submittedName>
</protein>
<evidence type="ECO:0000313" key="12">
    <source>
        <dbReference type="Proteomes" id="UP000282892"/>
    </source>
</evidence>
<keyword evidence="5 10" id="KW-0812">Transmembrane</keyword>
<dbReference type="PANTHER" id="PTHR32024">
    <property type="entry name" value="TRK SYSTEM POTASSIUM UPTAKE PROTEIN TRKG-RELATED"/>
    <property type="match status" value="1"/>
</dbReference>
<evidence type="ECO:0000256" key="1">
    <source>
        <dbReference type="ARBA" id="ARBA00004651"/>
    </source>
</evidence>
<dbReference type="InterPro" id="IPR004772">
    <property type="entry name" value="TrkH"/>
</dbReference>
<feature type="transmembrane region" description="Helical" evidence="10">
    <location>
        <begin position="330"/>
        <end position="351"/>
    </location>
</feature>
<feature type="transmembrane region" description="Helical" evidence="10">
    <location>
        <begin position="29"/>
        <end position="48"/>
    </location>
</feature>
<evidence type="ECO:0000256" key="4">
    <source>
        <dbReference type="ARBA" id="ARBA00022538"/>
    </source>
</evidence>
<evidence type="ECO:0000256" key="10">
    <source>
        <dbReference type="SAM" id="Phobius"/>
    </source>
</evidence>
<evidence type="ECO:0000256" key="5">
    <source>
        <dbReference type="ARBA" id="ARBA00022692"/>
    </source>
</evidence>
<sequence>MLGFMALIFLGTCLFMIPAATKDRHHLNFIDALFEATSAVCVTGLGVVDTGTTFTLFGQIVLLLLVQLGGWGFMTSGILTFILLGKRIGFKQRLLLQQSMNAFSLQGIIKLVQKVIVITLIVEAIGAIFLAIRWSQEMSMGKAIYYGIFHSISAFNNAGFGLEPDNLSKWVGDPTVNLVITSLFIIGGVGFFVVADIFEKRNIFKFSLHTKIVLTVTLILNVVSTLIIFALEYNNPATLGSLGTTEKWWAAYFQGVVTRTAGFNTIDIGQMTPSSLVLMVGLMFIGAAPGSTGGGIKVTTFALLLLALWSVLTNKQDINVFKRRVPASQVFRALSIAVSSMIFIFIIFFSLTITERGADVTAIIFETVSAFGTVGLSTGLTGDLSHMGRILITIMMFIGRVGPLTMAFALAIRSYKVSKIRYAEEKILIG</sequence>
<dbReference type="EMBL" id="CP022572">
    <property type="protein sequence ID" value="AZU65136.1"/>
    <property type="molecule type" value="Genomic_DNA"/>
</dbReference>
<keyword evidence="6" id="KW-0630">Potassium</keyword>
<dbReference type="Proteomes" id="UP000282892">
    <property type="component" value="Chromosome"/>
</dbReference>
<keyword evidence="4" id="KW-0633">Potassium transport</keyword>
<evidence type="ECO:0000256" key="9">
    <source>
        <dbReference type="ARBA" id="ARBA00023136"/>
    </source>
</evidence>
<dbReference type="GO" id="GO:0005886">
    <property type="term" value="C:plasma membrane"/>
    <property type="evidence" value="ECO:0007669"/>
    <property type="project" value="UniProtKB-SubCell"/>
</dbReference>
<accession>A0A3Q9QWX6</accession>
<evidence type="ECO:0000256" key="6">
    <source>
        <dbReference type="ARBA" id="ARBA00022958"/>
    </source>
</evidence>
<dbReference type="RefSeq" id="WP_127490092.1">
    <property type="nucleotide sequence ID" value="NZ_CP022572.1"/>
</dbReference>
<dbReference type="PANTHER" id="PTHR32024:SF1">
    <property type="entry name" value="KTR SYSTEM POTASSIUM UPTAKE PROTEIN B"/>
    <property type="match status" value="1"/>
</dbReference>
<dbReference type="InterPro" id="IPR003445">
    <property type="entry name" value="Cat_transpt"/>
</dbReference>
<dbReference type="OrthoDB" id="9810952at2"/>
<feature type="transmembrane region" description="Helical" evidence="10">
    <location>
        <begin position="390"/>
        <end position="412"/>
    </location>
</feature>
<keyword evidence="7 10" id="KW-1133">Transmembrane helix</keyword>
<feature type="transmembrane region" description="Helical" evidence="10">
    <location>
        <begin position="111"/>
        <end position="132"/>
    </location>
</feature>
<feature type="transmembrane region" description="Helical" evidence="10">
    <location>
        <begin position="60"/>
        <end position="84"/>
    </location>
</feature>
<reference evidence="11 12" key="1">
    <citation type="submission" date="2017-07" db="EMBL/GenBank/DDBJ databases">
        <title>The complete genome sequence of Bacillus mesonae strain H20-5, an efficient strain improving plant abiotic stress resistance.</title>
        <authorList>
            <person name="Kim S.Y."/>
            <person name="Song H."/>
            <person name="Sang M.K."/>
            <person name="Weon H.-Y."/>
            <person name="Song J."/>
        </authorList>
    </citation>
    <scope>NUCLEOTIDE SEQUENCE [LARGE SCALE GENOMIC DNA]</scope>
    <source>
        <strain evidence="11 12">H20-5</strain>
    </source>
</reference>
<dbReference type="Pfam" id="PF02386">
    <property type="entry name" value="TrkH"/>
    <property type="match status" value="1"/>
</dbReference>
<evidence type="ECO:0000313" key="11">
    <source>
        <dbReference type="EMBL" id="AZU65136.1"/>
    </source>
</evidence>
<feature type="transmembrane region" description="Helical" evidence="10">
    <location>
        <begin position="276"/>
        <end position="309"/>
    </location>
</feature>
<keyword evidence="3" id="KW-1003">Cell membrane</keyword>
<proteinExistence type="predicted"/>
<dbReference type="AlphaFoldDB" id="A0A3Q9QWX6"/>
<feature type="transmembrane region" description="Helical" evidence="10">
    <location>
        <begin position="144"/>
        <end position="162"/>
    </location>
</feature>
<feature type="transmembrane region" description="Helical" evidence="10">
    <location>
        <begin position="174"/>
        <end position="198"/>
    </location>
</feature>
<dbReference type="STRING" id="1193713.GCA_001636315_01936"/>
<gene>
    <name evidence="11" type="ORF">CHR53_25190</name>
</gene>
<keyword evidence="9 10" id="KW-0472">Membrane</keyword>
<dbReference type="KEGG" id="nmk:CHR53_25190"/>
<dbReference type="GO" id="GO:0015379">
    <property type="term" value="F:potassium:chloride symporter activity"/>
    <property type="evidence" value="ECO:0007669"/>
    <property type="project" value="InterPro"/>
</dbReference>
<evidence type="ECO:0000256" key="7">
    <source>
        <dbReference type="ARBA" id="ARBA00022989"/>
    </source>
</evidence>
<organism evidence="11 12">
    <name type="scientific">Neobacillus mesonae</name>
    <dbReference type="NCBI Taxonomy" id="1193713"/>
    <lineage>
        <taxon>Bacteria</taxon>
        <taxon>Bacillati</taxon>
        <taxon>Bacillota</taxon>
        <taxon>Bacilli</taxon>
        <taxon>Bacillales</taxon>
        <taxon>Bacillaceae</taxon>
        <taxon>Neobacillus</taxon>
    </lineage>
</organism>
<keyword evidence="8" id="KW-0406">Ion transport</keyword>
<evidence type="ECO:0000256" key="3">
    <source>
        <dbReference type="ARBA" id="ARBA00022475"/>
    </source>
</evidence>
<comment type="subcellular location">
    <subcellularLocation>
        <location evidence="1">Cell membrane</location>
        <topology evidence="1">Multi-pass membrane protein</topology>
    </subcellularLocation>
</comment>
<dbReference type="NCBIfam" id="TIGR00933">
    <property type="entry name" value="2a38"/>
    <property type="match status" value="1"/>
</dbReference>
<feature type="transmembrane region" description="Helical" evidence="10">
    <location>
        <begin position="210"/>
        <end position="231"/>
    </location>
</feature>